<accession>A0A1W1C1U6</accession>
<protein>
    <submittedName>
        <fullName evidence="7">Na(+)/H(+) antiporter</fullName>
    </submittedName>
</protein>
<evidence type="ECO:0000259" key="6">
    <source>
        <dbReference type="Pfam" id="PF00999"/>
    </source>
</evidence>
<evidence type="ECO:0000313" key="7">
    <source>
        <dbReference type="EMBL" id="SFV59743.1"/>
    </source>
</evidence>
<keyword evidence="2 5" id="KW-0812">Transmembrane</keyword>
<feature type="transmembrane region" description="Helical" evidence="5">
    <location>
        <begin position="252"/>
        <end position="270"/>
    </location>
</feature>
<dbReference type="EMBL" id="FPHE01000092">
    <property type="protein sequence ID" value="SFV59743.1"/>
    <property type="molecule type" value="Genomic_DNA"/>
</dbReference>
<evidence type="ECO:0000256" key="5">
    <source>
        <dbReference type="SAM" id="Phobius"/>
    </source>
</evidence>
<feature type="transmembrane region" description="Helical" evidence="5">
    <location>
        <begin position="307"/>
        <end position="326"/>
    </location>
</feature>
<feature type="transmembrane region" description="Helical" evidence="5">
    <location>
        <begin position="282"/>
        <end position="301"/>
    </location>
</feature>
<dbReference type="PANTHER" id="PTHR43021:SF2">
    <property type="entry name" value="CATION_H+ EXCHANGER DOMAIN-CONTAINING PROTEIN"/>
    <property type="match status" value="1"/>
</dbReference>
<dbReference type="GO" id="GO:1902600">
    <property type="term" value="P:proton transmembrane transport"/>
    <property type="evidence" value="ECO:0007669"/>
    <property type="project" value="InterPro"/>
</dbReference>
<dbReference type="InterPro" id="IPR006153">
    <property type="entry name" value="Cation/H_exchanger_TM"/>
</dbReference>
<name>A0A1W1C1U6_9ZZZZ</name>
<evidence type="ECO:0000256" key="4">
    <source>
        <dbReference type="ARBA" id="ARBA00023136"/>
    </source>
</evidence>
<organism evidence="7">
    <name type="scientific">hydrothermal vent metagenome</name>
    <dbReference type="NCBI Taxonomy" id="652676"/>
    <lineage>
        <taxon>unclassified sequences</taxon>
        <taxon>metagenomes</taxon>
        <taxon>ecological metagenomes</taxon>
    </lineage>
</organism>
<feature type="domain" description="Cation/H+ exchanger transmembrane" evidence="6">
    <location>
        <begin position="16"/>
        <end position="391"/>
    </location>
</feature>
<evidence type="ECO:0000256" key="2">
    <source>
        <dbReference type="ARBA" id="ARBA00022692"/>
    </source>
</evidence>
<dbReference type="Gene3D" id="1.20.1530.20">
    <property type="match status" value="1"/>
</dbReference>
<dbReference type="GO" id="GO:0016020">
    <property type="term" value="C:membrane"/>
    <property type="evidence" value="ECO:0007669"/>
    <property type="project" value="UniProtKB-SubCell"/>
</dbReference>
<keyword evidence="4 5" id="KW-0472">Membrane</keyword>
<dbReference type="PANTHER" id="PTHR43021">
    <property type="entry name" value="NA(+)/H(+) ANTIPORTER-RELATED"/>
    <property type="match status" value="1"/>
</dbReference>
<evidence type="ECO:0000256" key="3">
    <source>
        <dbReference type="ARBA" id="ARBA00022989"/>
    </source>
</evidence>
<dbReference type="GO" id="GO:0015297">
    <property type="term" value="F:antiporter activity"/>
    <property type="evidence" value="ECO:0007669"/>
    <property type="project" value="InterPro"/>
</dbReference>
<feature type="transmembrane region" description="Helical" evidence="5">
    <location>
        <begin position="51"/>
        <end position="74"/>
    </location>
</feature>
<feature type="transmembrane region" description="Helical" evidence="5">
    <location>
        <begin position="369"/>
        <end position="393"/>
    </location>
</feature>
<dbReference type="Pfam" id="PF00999">
    <property type="entry name" value="Na_H_Exchanger"/>
    <property type="match status" value="1"/>
</dbReference>
<feature type="transmembrane region" description="Helical" evidence="5">
    <location>
        <begin position="190"/>
        <end position="214"/>
    </location>
</feature>
<evidence type="ECO:0000256" key="1">
    <source>
        <dbReference type="ARBA" id="ARBA00004141"/>
    </source>
</evidence>
<sequence length="403" mass="44510">MQILLIIGLIFVLGSFMKVFVQNLGILNVVGYLILGVIIGPSGFNLVPKEFIQGSSFIIDMSLSLISVLVGANLRYDILKDMLRQIFTISFFEAIFTFLFISISFYTLFDLLNFSFNHEYRIIAAILFGGLATATAPATILAVSHEIKAKGKFNSFLLGIVAMDNAFALIFFSFIVIISKTFIDASSIDAHMFLSIIKNVVFSVIVGIAGAFISEIIDRVFKKNQGVKTTSTLGMIFITFSVSQYFSLEPLLASLVMGIVASNLSKNFFLVKKEFDNHLKDIIFLLFFTISAMHLNISFLTQMPLAIIAYVAFRIIGKIVGVWIGSKLSNADDNIGKHLGIALFPQAGIAIGLALSLQDMTDFETIAPIILNIIIATTLIHELIGPFLTKLILLKYSKYTKNR</sequence>
<keyword evidence="3 5" id="KW-1133">Transmembrane helix</keyword>
<feature type="transmembrane region" description="Helical" evidence="5">
    <location>
        <begin position="155"/>
        <end position="178"/>
    </location>
</feature>
<dbReference type="InterPro" id="IPR038770">
    <property type="entry name" value="Na+/solute_symporter_sf"/>
</dbReference>
<feature type="transmembrane region" description="Helical" evidence="5">
    <location>
        <begin position="86"/>
        <end position="108"/>
    </location>
</feature>
<feature type="transmembrane region" description="Helical" evidence="5">
    <location>
        <begin position="338"/>
        <end position="357"/>
    </location>
</feature>
<reference evidence="7" key="1">
    <citation type="submission" date="2016-10" db="EMBL/GenBank/DDBJ databases">
        <authorList>
            <person name="de Groot N.N."/>
        </authorList>
    </citation>
    <scope>NUCLEOTIDE SEQUENCE</scope>
</reference>
<feature type="transmembrane region" description="Helical" evidence="5">
    <location>
        <begin position="226"/>
        <end position="246"/>
    </location>
</feature>
<feature type="transmembrane region" description="Helical" evidence="5">
    <location>
        <begin position="120"/>
        <end position="143"/>
    </location>
</feature>
<proteinExistence type="predicted"/>
<comment type="subcellular location">
    <subcellularLocation>
        <location evidence="1">Membrane</location>
        <topology evidence="1">Multi-pass membrane protein</topology>
    </subcellularLocation>
</comment>
<feature type="transmembrane region" description="Helical" evidence="5">
    <location>
        <begin position="20"/>
        <end position="39"/>
    </location>
</feature>
<dbReference type="AlphaFoldDB" id="A0A1W1C1U6"/>
<gene>
    <name evidence="7" type="ORF">MNB_SV-12-1334</name>
</gene>